<evidence type="ECO:0000313" key="2">
    <source>
        <dbReference type="Proteomes" id="UP000612680"/>
    </source>
</evidence>
<dbReference type="EMBL" id="CP056775">
    <property type="protein sequence ID" value="QRQ99448.1"/>
    <property type="molecule type" value="Genomic_DNA"/>
</dbReference>
<dbReference type="RefSeq" id="WP_204660211.1">
    <property type="nucleotide sequence ID" value="NZ_CP056775.1"/>
</dbReference>
<proteinExistence type="predicted"/>
<name>A0ABX7I0B9_9BACT</name>
<accession>A0ABX7I0B9</accession>
<organism evidence="1 2">
    <name type="scientific">Dyadobacter sandarakinus</name>
    <dbReference type="NCBI Taxonomy" id="2747268"/>
    <lineage>
        <taxon>Bacteria</taxon>
        <taxon>Pseudomonadati</taxon>
        <taxon>Bacteroidota</taxon>
        <taxon>Cytophagia</taxon>
        <taxon>Cytophagales</taxon>
        <taxon>Spirosomataceae</taxon>
        <taxon>Dyadobacter</taxon>
    </lineage>
</organism>
<dbReference type="Proteomes" id="UP000612680">
    <property type="component" value="Chromosome"/>
</dbReference>
<evidence type="ECO:0000313" key="1">
    <source>
        <dbReference type="EMBL" id="QRQ99448.1"/>
    </source>
</evidence>
<gene>
    <name evidence="1" type="ORF">HWI92_00245</name>
</gene>
<keyword evidence="2" id="KW-1185">Reference proteome</keyword>
<protein>
    <submittedName>
        <fullName evidence="1">Uncharacterized protein</fullName>
    </submittedName>
</protein>
<sequence length="110" mass="12735">MNKSNIFVYAELSKFVESLTSDMQLCKKHLRDQSSYFSVIPSKYFSQELNPEWESICKLVSQKGPGTNEDGKIVRNAIMNTIDQMSTQECLGVTRRILLLHEKVRNEIFE</sequence>
<reference evidence="1 2" key="1">
    <citation type="submission" date="2020-06" db="EMBL/GenBank/DDBJ databases">
        <title>Dyadobacter sandarakinus sp. nov., isolated from the soil of the Arctic Yellow River Station.</title>
        <authorList>
            <person name="Zhang Y."/>
            <person name="Peng F."/>
        </authorList>
    </citation>
    <scope>NUCLEOTIDE SEQUENCE [LARGE SCALE GENOMIC DNA]</scope>
    <source>
        <strain evidence="1 2">Q3-56</strain>
    </source>
</reference>